<reference evidence="1" key="1">
    <citation type="submission" date="2023-03" db="EMBL/GenBank/DDBJ databases">
        <title>Chromosome-level genomes of two armyworms, Mythimna separata and Mythimna loreyi, provide insights into the biosynthesis and reception of sex pheromones.</title>
        <authorList>
            <person name="Zhao H."/>
        </authorList>
    </citation>
    <scope>NUCLEOTIDE SEQUENCE</scope>
    <source>
        <strain evidence="1">BeijingLab</strain>
    </source>
</reference>
<dbReference type="Proteomes" id="UP001231649">
    <property type="component" value="Chromosome 18"/>
</dbReference>
<keyword evidence="2" id="KW-1185">Reference proteome</keyword>
<gene>
    <name evidence="1" type="ORF">PYW08_005861</name>
</gene>
<organism evidence="1 2">
    <name type="scientific">Mythimna loreyi</name>
    <dbReference type="NCBI Taxonomy" id="667449"/>
    <lineage>
        <taxon>Eukaryota</taxon>
        <taxon>Metazoa</taxon>
        <taxon>Ecdysozoa</taxon>
        <taxon>Arthropoda</taxon>
        <taxon>Hexapoda</taxon>
        <taxon>Insecta</taxon>
        <taxon>Pterygota</taxon>
        <taxon>Neoptera</taxon>
        <taxon>Endopterygota</taxon>
        <taxon>Lepidoptera</taxon>
        <taxon>Glossata</taxon>
        <taxon>Ditrysia</taxon>
        <taxon>Noctuoidea</taxon>
        <taxon>Noctuidae</taxon>
        <taxon>Noctuinae</taxon>
        <taxon>Hadenini</taxon>
        <taxon>Mythimna</taxon>
    </lineage>
</organism>
<sequence>MTSLQNGDEDSFIILGTSPGTSLDMKCNGIEAEEMPSLDKEQMEEAMKDLSVEANMAFKAHFKLGDCPSPASMMVASTIITDDRSTEELQKRFGELLDENVILKETLKQNNESMKEQFLLIASCQEDMMKTHVLHKEKFDETKGLVEKLRQENKKLKSDIARLAESEAHSHVSSETGESVRSAKSTQSGPLSQSGPMSQSGQTSQSGPSSALEFVTSPDDDTINKLTAQLELVEKQRRQVIVDNENLSWQKESLEHIVDATSKERDDLKEKLKNAELLLSTKDTEHAAELNKLRYTVQDLQAQLQSASNFTSISSEEVTKRDQLLRQLEDRVSSLQTELKTAQLKILDLEGVKLEFTKYKSGISEAVKIYKDQIQDLHVRLKEASTTVFQPVRFSISSEPESMSSSEFASLTSNVKLYDKTLKHLAELLNTLTHGMSDSLVETFGLVSSLHDYKLERATAEQFKLSLAEVKQQMEKLHSTALNNIGQVRGTLSIFEGIFKDYNELLKRSVAKPRVERQGNVEALTAALVARGQELTMLTAELNKLKGEKDDTELLKAQMDLYKSDFEAERESREKMASEKENVLTDLRKTQKRNQELTQQLEEVRKINPAVYRSATSSSRSSSSRAPPSSPARSPPARASPAQPAATGNMVFTCPKCMRFSCDQYKVMEDHFDFCLDDF</sequence>
<comment type="caution">
    <text evidence="1">The sequence shown here is derived from an EMBL/GenBank/DDBJ whole genome shotgun (WGS) entry which is preliminary data.</text>
</comment>
<evidence type="ECO:0000313" key="1">
    <source>
        <dbReference type="EMBL" id="KAJ8717462.1"/>
    </source>
</evidence>
<dbReference type="EMBL" id="CM056794">
    <property type="protein sequence ID" value="KAJ8717462.1"/>
    <property type="molecule type" value="Genomic_DNA"/>
</dbReference>
<name>A0ACC2QKG8_9NEOP</name>
<accession>A0ACC2QKG8</accession>
<proteinExistence type="predicted"/>
<protein>
    <submittedName>
        <fullName evidence="1">Uncharacterized protein</fullName>
    </submittedName>
</protein>
<evidence type="ECO:0000313" key="2">
    <source>
        <dbReference type="Proteomes" id="UP001231649"/>
    </source>
</evidence>